<dbReference type="InterPro" id="IPR012942">
    <property type="entry name" value="SRR1-like"/>
</dbReference>
<dbReference type="Pfam" id="PF07985">
    <property type="entry name" value="SRR1"/>
    <property type="match status" value="1"/>
</dbReference>
<dbReference type="Proteomes" id="UP001201980">
    <property type="component" value="Unassembled WGS sequence"/>
</dbReference>
<feature type="region of interest" description="Disordered" evidence="1">
    <location>
        <begin position="1"/>
        <end position="98"/>
    </location>
</feature>
<feature type="compositionally biased region" description="Low complexity" evidence="1">
    <location>
        <begin position="380"/>
        <end position="397"/>
    </location>
</feature>
<protein>
    <recommendedName>
        <fullName evidence="2">SRR1-like domain-containing protein</fullName>
    </recommendedName>
</protein>
<feature type="compositionally biased region" description="Basic and acidic residues" evidence="1">
    <location>
        <begin position="50"/>
        <end position="61"/>
    </location>
</feature>
<evidence type="ECO:0000313" key="3">
    <source>
        <dbReference type="EMBL" id="KAJ2894498.1"/>
    </source>
</evidence>
<feature type="domain" description="SRR1-like" evidence="2">
    <location>
        <begin position="150"/>
        <end position="289"/>
    </location>
</feature>
<feature type="region of interest" description="Disordered" evidence="1">
    <location>
        <begin position="370"/>
        <end position="397"/>
    </location>
</feature>
<evidence type="ECO:0000259" key="2">
    <source>
        <dbReference type="Pfam" id="PF07985"/>
    </source>
</evidence>
<gene>
    <name evidence="3" type="ORF">MKZ38_007500</name>
</gene>
<reference evidence="3" key="1">
    <citation type="submission" date="2022-07" db="EMBL/GenBank/DDBJ databases">
        <title>Draft genome sequence of Zalerion maritima ATCC 34329, a (micro)plastics degrading marine fungus.</title>
        <authorList>
            <person name="Paco A."/>
            <person name="Goncalves M.F.M."/>
            <person name="Rocha-Santos T.A.P."/>
            <person name="Alves A."/>
        </authorList>
    </citation>
    <scope>NUCLEOTIDE SEQUENCE</scope>
    <source>
        <strain evidence="3">ATCC 34329</strain>
    </source>
</reference>
<proteinExistence type="predicted"/>
<sequence length="397" mass="44264">MNEEPTKTDPEAGPAGSTHEDTQAQPQASTPEPSTGSSKLPFPPILFVDWKQKETFREEPRGPPPDPPHQARSRSVEPPPASTEREKNSPATSKLRTLLTRKPAQAAKDKLKWMEDANTRWEAVYNDLEARGDGVLHPIREVVAMGHNTNSEFKLKEAWCLGLGRVGGHGEEGAEGGGEGTQDQRGKTWFLQYHVFLGLVEGIQIAVGHKGKLKAHFQDPDFTDVEIKWLKSRGHLATKDGGEARKATAKTHKFVVYGAHVPWHVYFQVMEKVRPVIMVGNRLDASMIRDLSPDDEREVGLQSATKKEEWLAAIDDLERTHNVFSMPEYENIIDGVMYWRKPEYNPPSKEGVMKKGFRTIQQSWVKVGGKLGRKKEPAAQGQGQERQTEGGVVEGSV</sequence>
<comment type="caution">
    <text evidence="3">The sequence shown here is derived from an EMBL/GenBank/DDBJ whole genome shotgun (WGS) entry which is preliminary data.</text>
</comment>
<keyword evidence="4" id="KW-1185">Reference proteome</keyword>
<evidence type="ECO:0000313" key="4">
    <source>
        <dbReference type="Proteomes" id="UP001201980"/>
    </source>
</evidence>
<feature type="compositionally biased region" description="Basic and acidic residues" evidence="1">
    <location>
        <begin position="1"/>
        <end position="10"/>
    </location>
</feature>
<accession>A0AAD5RHM9</accession>
<dbReference type="EMBL" id="JAKWBI020000491">
    <property type="protein sequence ID" value="KAJ2894498.1"/>
    <property type="molecule type" value="Genomic_DNA"/>
</dbReference>
<dbReference type="AlphaFoldDB" id="A0AAD5RHM9"/>
<feature type="compositionally biased region" description="Polar residues" evidence="1">
    <location>
        <begin position="23"/>
        <end position="38"/>
    </location>
</feature>
<name>A0AAD5RHM9_9PEZI</name>
<evidence type="ECO:0000256" key="1">
    <source>
        <dbReference type="SAM" id="MobiDB-lite"/>
    </source>
</evidence>
<organism evidence="3 4">
    <name type="scientific">Zalerion maritima</name>
    <dbReference type="NCBI Taxonomy" id="339359"/>
    <lineage>
        <taxon>Eukaryota</taxon>
        <taxon>Fungi</taxon>
        <taxon>Dikarya</taxon>
        <taxon>Ascomycota</taxon>
        <taxon>Pezizomycotina</taxon>
        <taxon>Sordariomycetes</taxon>
        <taxon>Lulworthiomycetidae</taxon>
        <taxon>Lulworthiales</taxon>
        <taxon>Lulworthiaceae</taxon>
        <taxon>Zalerion</taxon>
    </lineage>
</organism>